<dbReference type="AlphaFoldDB" id="A0A173MP05"/>
<organism evidence="1 2">
    <name type="scientific">Filimonas lacunae</name>
    <dbReference type="NCBI Taxonomy" id="477680"/>
    <lineage>
        <taxon>Bacteria</taxon>
        <taxon>Pseudomonadati</taxon>
        <taxon>Bacteroidota</taxon>
        <taxon>Chitinophagia</taxon>
        <taxon>Chitinophagales</taxon>
        <taxon>Chitinophagaceae</taxon>
        <taxon>Filimonas</taxon>
    </lineage>
</organism>
<dbReference type="SFLD" id="SFLDS00003">
    <property type="entry name" value="Haloacid_Dehalogenase"/>
    <property type="match status" value="1"/>
</dbReference>
<dbReference type="InterPro" id="IPR036412">
    <property type="entry name" value="HAD-like_sf"/>
</dbReference>
<evidence type="ECO:0000313" key="1">
    <source>
        <dbReference type="EMBL" id="SIS72158.1"/>
    </source>
</evidence>
<dbReference type="NCBIfam" id="TIGR01509">
    <property type="entry name" value="HAD-SF-IA-v3"/>
    <property type="match status" value="1"/>
</dbReference>
<accession>A0A173MP05</accession>
<dbReference type="KEGG" id="fln:FLA_5431"/>
<reference evidence="2" key="1">
    <citation type="submission" date="2017-01" db="EMBL/GenBank/DDBJ databases">
        <authorList>
            <person name="Varghese N."/>
            <person name="Submissions S."/>
        </authorList>
    </citation>
    <scope>NUCLEOTIDE SEQUENCE [LARGE SCALE GENOMIC DNA]</scope>
    <source>
        <strain evidence="2">DSM 21054</strain>
    </source>
</reference>
<dbReference type="SFLD" id="SFLDG01129">
    <property type="entry name" value="C1.5:_HAD__Beta-PGM__Phosphata"/>
    <property type="match status" value="1"/>
</dbReference>
<dbReference type="EMBL" id="FTOR01000001">
    <property type="protein sequence ID" value="SIS72158.1"/>
    <property type="molecule type" value="Genomic_DNA"/>
</dbReference>
<dbReference type="InterPro" id="IPR023214">
    <property type="entry name" value="HAD_sf"/>
</dbReference>
<dbReference type="PANTHER" id="PTHR43611:SF3">
    <property type="entry name" value="FLAVIN MONONUCLEOTIDE HYDROLASE 1, CHLOROPLATIC"/>
    <property type="match status" value="1"/>
</dbReference>
<keyword evidence="1" id="KW-0378">Hydrolase</keyword>
<dbReference type="Gene3D" id="1.10.150.240">
    <property type="entry name" value="Putative phosphatase, domain 2"/>
    <property type="match status" value="1"/>
</dbReference>
<dbReference type="SUPFAM" id="SSF56784">
    <property type="entry name" value="HAD-like"/>
    <property type="match status" value="1"/>
</dbReference>
<dbReference type="Gene3D" id="3.40.50.1000">
    <property type="entry name" value="HAD superfamily/HAD-like"/>
    <property type="match status" value="1"/>
</dbReference>
<gene>
    <name evidence="1" type="ORF">SAMN05421788_101820</name>
</gene>
<dbReference type="InterPro" id="IPR023198">
    <property type="entry name" value="PGP-like_dom2"/>
</dbReference>
<dbReference type="PANTHER" id="PTHR43611">
    <property type="entry name" value="ALPHA-D-GLUCOSE 1-PHOSPHATE PHOSPHATASE"/>
    <property type="match status" value="1"/>
</dbReference>
<dbReference type="RefSeq" id="WP_076375905.1">
    <property type="nucleotide sequence ID" value="NZ_AP017422.1"/>
</dbReference>
<dbReference type="Pfam" id="PF00702">
    <property type="entry name" value="Hydrolase"/>
    <property type="match status" value="1"/>
</dbReference>
<proteinExistence type="predicted"/>
<dbReference type="InterPro" id="IPR006439">
    <property type="entry name" value="HAD-SF_hydro_IA"/>
</dbReference>
<keyword evidence="2" id="KW-1185">Reference proteome</keyword>
<dbReference type="OrthoDB" id="9797415at2"/>
<name>A0A173MP05_9BACT</name>
<dbReference type="CDD" id="cd02603">
    <property type="entry name" value="HAD_sEH-N_like"/>
    <property type="match status" value="1"/>
</dbReference>
<evidence type="ECO:0000313" key="2">
    <source>
        <dbReference type="Proteomes" id="UP000186917"/>
    </source>
</evidence>
<sequence length="206" mass="23616">MQQPVQNIIFDLGGVFLNIDYGATRQAFIDLGIDNFDDLYSQSHSNHLFENLETGKVTPARFYDEFRLQTGKAFTDEQIKNAWNAMLLDFPAERLEWLEKVKNKYRIYLFSNTNQIHHEAFCATFSAEHNGKNFDDYFIKAYYSHTLGLRKPYAASFLELCKAENLDPAYTLFIDDTSKNIQGAQEAGLQTVYLQAPATVLDLGLL</sequence>
<protein>
    <submittedName>
        <fullName evidence="1">Putative hydrolase of the HAD superfamily</fullName>
    </submittedName>
</protein>
<dbReference type="Proteomes" id="UP000186917">
    <property type="component" value="Unassembled WGS sequence"/>
</dbReference>
<dbReference type="STRING" id="477680.SAMN05421788_101820"/>
<dbReference type="GO" id="GO:0016787">
    <property type="term" value="F:hydrolase activity"/>
    <property type="evidence" value="ECO:0007669"/>
    <property type="project" value="UniProtKB-KW"/>
</dbReference>